<dbReference type="AlphaFoldDB" id="A0A2M9CRH0"/>
<sequence length="334" mass="38698">MLLQQLFKKSASEPVSHPFQLKGIIVMYHHIGQVHASDPWHMCVDPEAFEQQLELFASAYQVKPLHTLLDDREENPEKPLIYLTFDDGYAEHYTTVFPLLERYRLPGTFFIPSGYLAGNPRQSRICWWEVVDHVFLDHDPIPDLKGILPGPDVFDEQARMSLLVTPQVNDDMFAYHAWHMRMKVNPNRQEKWAKALLKKCGHTTDILPAMLTEAQVREMAQSPYVTIGGHGFYHQILGLLPRRKQWKEIIENKKHLEELIGKPVEFFAYPDGHYNELTPALVKKAGFKLACTTAAELDDPSITVYEIPRLWARSWTAEELELLLERLFQQIQQA</sequence>
<dbReference type="GO" id="GO:0016810">
    <property type="term" value="F:hydrolase activity, acting on carbon-nitrogen (but not peptide) bonds"/>
    <property type="evidence" value="ECO:0007669"/>
    <property type="project" value="InterPro"/>
</dbReference>
<keyword evidence="5" id="KW-1185">Reference proteome</keyword>
<dbReference type="CDD" id="cd10918">
    <property type="entry name" value="CE4_NodB_like_5s_6s"/>
    <property type="match status" value="1"/>
</dbReference>
<dbReference type="RefSeq" id="WP_100313230.1">
    <property type="nucleotide sequence ID" value="NZ_PGFG01000001.1"/>
</dbReference>
<dbReference type="OrthoDB" id="9778320at2"/>
<organism evidence="4 5">
    <name type="scientific">Thermoflavifilum aggregans</name>
    <dbReference type="NCBI Taxonomy" id="454188"/>
    <lineage>
        <taxon>Bacteria</taxon>
        <taxon>Pseudomonadati</taxon>
        <taxon>Bacteroidota</taxon>
        <taxon>Chitinophagia</taxon>
        <taxon>Chitinophagales</taxon>
        <taxon>Chitinophagaceae</taxon>
        <taxon>Thermoflavifilum</taxon>
    </lineage>
</organism>
<reference evidence="4 5" key="1">
    <citation type="submission" date="2017-11" db="EMBL/GenBank/DDBJ databases">
        <title>Genomic Encyclopedia of Archaeal and Bacterial Type Strains, Phase II (KMG-II): From Individual Species to Whole Genera.</title>
        <authorList>
            <person name="Goeker M."/>
        </authorList>
    </citation>
    <scope>NUCLEOTIDE SEQUENCE [LARGE SCALE GENOMIC DNA]</scope>
    <source>
        <strain evidence="4 5">DSM 27268</strain>
    </source>
</reference>
<dbReference type="GO" id="GO:0005975">
    <property type="term" value="P:carbohydrate metabolic process"/>
    <property type="evidence" value="ECO:0007669"/>
    <property type="project" value="InterPro"/>
</dbReference>
<comment type="caution">
    <text evidence="4">The sequence shown here is derived from an EMBL/GenBank/DDBJ whole genome shotgun (WGS) entry which is preliminary data.</text>
</comment>
<dbReference type="PANTHER" id="PTHR34216:SF3">
    <property type="entry name" value="POLY-BETA-1,6-N-ACETYL-D-GLUCOSAMINE N-DEACETYLASE"/>
    <property type="match status" value="1"/>
</dbReference>
<evidence type="ECO:0000256" key="1">
    <source>
        <dbReference type="ARBA" id="ARBA00004613"/>
    </source>
</evidence>
<dbReference type="PANTHER" id="PTHR34216">
    <property type="match status" value="1"/>
</dbReference>
<dbReference type="InterPro" id="IPR002509">
    <property type="entry name" value="NODB_dom"/>
</dbReference>
<dbReference type="InterPro" id="IPR051398">
    <property type="entry name" value="Polysacch_Deacetylase"/>
</dbReference>
<evidence type="ECO:0000256" key="2">
    <source>
        <dbReference type="ARBA" id="ARBA00022729"/>
    </source>
</evidence>
<keyword evidence="2" id="KW-0732">Signal</keyword>
<name>A0A2M9CRH0_9BACT</name>
<dbReference type="Pfam" id="PF01522">
    <property type="entry name" value="Polysacc_deac_1"/>
    <property type="match status" value="2"/>
</dbReference>
<dbReference type="Gene3D" id="3.20.20.370">
    <property type="entry name" value="Glycoside hydrolase/deacetylase"/>
    <property type="match status" value="1"/>
</dbReference>
<dbReference type="EMBL" id="PGFG01000001">
    <property type="protein sequence ID" value="PJJ74513.1"/>
    <property type="molecule type" value="Genomic_DNA"/>
</dbReference>
<dbReference type="SUPFAM" id="SSF88713">
    <property type="entry name" value="Glycoside hydrolase/deacetylase"/>
    <property type="match status" value="1"/>
</dbReference>
<comment type="subcellular location">
    <subcellularLocation>
        <location evidence="1">Secreted</location>
    </subcellularLocation>
</comment>
<feature type="domain" description="NodB homology" evidence="3">
    <location>
        <begin position="79"/>
        <end position="334"/>
    </location>
</feature>
<evidence type="ECO:0000313" key="4">
    <source>
        <dbReference type="EMBL" id="PJJ74513.1"/>
    </source>
</evidence>
<proteinExistence type="predicted"/>
<dbReference type="PROSITE" id="PS51677">
    <property type="entry name" value="NODB"/>
    <property type="match status" value="1"/>
</dbReference>
<accession>A0A2M9CRH0</accession>
<gene>
    <name evidence="4" type="ORF">BXY57_0071</name>
</gene>
<dbReference type="Proteomes" id="UP000230000">
    <property type="component" value="Unassembled WGS sequence"/>
</dbReference>
<evidence type="ECO:0000313" key="5">
    <source>
        <dbReference type="Proteomes" id="UP000230000"/>
    </source>
</evidence>
<dbReference type="GO" id="GO:0005576">
    <property type="term" value="C:extracellular region"/>
    <property type="evidence" value="ECO:0007669"/>
    <property type="project" value="UniProtKB-SubCell"/>
</dbReference>
<dbReference type="InterPro" id="IPR011330">
    <property type="entry name" value="Glyco_hydro/deAcase_b/a-brl"/>
</dbReference>
<evidence type="ECO:0000259" key="3">
    <source>
        <dbReference type="PROSITE" id="PS51677"/>
    </source>
</evidence>
<protein>
    <submittedName>
        <fullName evidence="4">Polysaccharide deacetylase</fullName>
    </submittedName>
</protein>